<feature type="compositionally biased region" description="Low complexity" evidence="4">
    <location>
        <begin position="1938"/>
        <end position="1963"/>
    </location>
</feature>
<dbReference type="SUPFAM" id="SSF51011">
    <property type="entry name" value="Glycosyl hydrolase domain"/>
    <property type="match status" value="1"/>
</dbReference>
<keyword evidence="1" id="KW-0677">Repeat</keyword>
<dbReference type="Pfam" id="PF03422">
    <property type="entry name" value="CBM_6"/>
    <property type="match status" value="2"/>
</dbReference>
<dbReference type="InterPro" id="IPR041233">
    <property type="entry name" value="Melibiase_C"/>
</dbReference>
<accession>A0A2K2FCV8</accession>
<dbReference type="CDD" id="cd04081">
    <property type="entry name" value="CBM35_galactosidase-like"/>
    <property type="match status" value="6"/>
</dbReference>
<feature type="domain" description="CBM6" evidence="5">
    <location>
        <begin position="169"/>
        <end position="300"/>
    </location>
</feature>
<evidence type="ECO:0000313" key="8">
    <source>
        <dbReference type="Proteomes" id="UP000236151"/>
    </source>
</evidence>
<feature type="domain" description="CBM6" evidence="5">
    <location>
        <begin position="448"/>
        <end position="575"/>
    </location>
</feature>
<dbReference type="SUPFAM" id="SSF49785">
    <property type="entry name" value="Galactose-binding domain-like"/>
    <property type="match status" value="8"/>
</dbReference>
<dbReference type="OrthoDB" id="9798386at2"/>
<evidence type="ECO:0000313" key="7">
    <source>
        <dbReference type="EMBL" id="PNT98375.1"/>
    </source>
</evidence>
<evidence type="ECO:0000256" key="1">
    <source>
        <dbReference type="ARBA" id="ARBA00022737"/>
    </source>
</evidence>
<feature type="domain" description="CBM6" evidence="5">
    <location>
        <begin position="857"/>
        <end position="988"/>
    </location>
</feature>
<dbReference type="InterPro" id="IPR001119">
    <property type="entry name" value="SLH_dom"/>
</dbReference>
<dbReference type="InterPro" id="IPR017853">
    <property type="entry name" value="GH"/>
</dbReference>
<dbReference type="RefSeq" id="WP_103081839.1">
    <property type="nucleotide sequence ID" value="NZ_CP021850.1"/>
</dbReference>
<dbReference type="EMBL" id="NIOJ01000028">
    <property type="protein sequence ID" value="PNT98375.1"/>
    <property type="molecule type" value="Genomic_DNA"/>
</dbReference>
<evidence type="ECO:0000256" key="3">
    <source>
        <dbReference type="ARBA" id="ARBA00023295"/>
    </source>
</evidence>
<dbReference type="Gene3D" id="2.60.40.1180">
    <property type="entry name" value="Golgi alpha-mannosidase II"/>
    <property type="match status" value="1"/>
</dbReference>
<evidence type="ECO:0000256" key="2">
    <source>
        <dbReference type="ARBA" id="ARBA00022801"/>
    </source>
</evidence>
<proteinExistence type="predicted"/>
<dbReference type="PROSITE" id="PS51272">
    <property type="entry name" value="SLH"/>
    <property type="match status" value="3"/>
</dbReference>
<dbReference type="Pfam" id="PF17801">
    <property type="entry name" value="Melibiase_C"/>
    <property type="match status" value="1"/>
</dbReference>
<name>A0A2K2FCV8_9CLOT</name>
<sequence>MLKRMFTFILILALIFTQILIAVPATEAYAEGVIQTFEAENADINTGGVGDSSNASGRKVVNGLGKDSGSGYDGYIQFNHINVPSDGKYLLHIYYQTAQFRPLDITLNGGPDTVRVYCDFETANDWNTIYCKTVKVDLNSGENTLRLGAVTDVWCPNLDRIEIEPDTVFSCEAENPDTDAVELGGGASPATGLATFSGNAGVQGLGGNDGYVLFKNIEATRDGYYEVKVYYSTAQDRAFDILVNDSLQYRLNCPKTDSSDWYIQGSASIIVRLNRGSNTLKFYDRASNGWCPVLDKIEVEYSLNQKPDIISIESDDPANMIGPGVTFGDWALCSGGKTTSSGLGSETEGYIEFREIQIPRTGYYRLSVFSGYYGNSSFDVKVNNLVNSQFVSTDEYNIPTVDTGSWWTSNKSFKNIYLTEGEKSIRFFKKEGSAPTLDKIELQLIQPLSFEAESAENRFAGSARFTESADCSGGLEVEGLGGGISGGSVEFDGIQVDKAGTYIMNVHYSTGEQRSFDILVNDTEEYSLTCEPSAGWWTPAFKPVTITLKQGLNKIKFYNKLDNGWCPGLDKIDLMFVENAPANAIVLEAEDALGASAEGLTVDNAPNCSGGKSVSGIDGKYVLFDDVSIPFTGLYELKVSYVNGDESGLRKFDIQINDTDTYTADCPPNTTWGEWTPGDMTLQVYLVKGRNDVKFLKAADAWCPALDKIELKLAKKMEYEAESDINTFSGSTLFAWEACSGGMTVQSMGNGPNGGSLTFNGVNVDADGIYTLKVFYGTETLRWFDILVNDTDAYELECTPTSDWWTPDNPKTIAIRLKAGDNTLKFYNKNVGEWCPSLDKIEIKPGGTLDPGDTSKMIFEAEDPNNDRTSGTRLAQSSDFSGGYSVELIGHGENGQSLTFKNIQIAEGKGGIYTLTVDYATLEPRVFDIIVNGDTSNKIRLECPSTGWWWTPGSVSTLITLQEGINTIKFYGEDPDKDCPGLDRIILQEGNVIDNTLRFTIPETGSVSIEAEDSENIRNRKAYVANSAVSSGGKYVAGLGSGGYVQVNGIEAPEDGYYLVDVYYTSPEDRPLDLLVNDKEIYRIYCENSGRNDKLASQAGVVVLKKGYNKIKFFSNEYIACPNLDKIEISKYTIPDAGSANEYRAVSPSNELGGGAQIWLNGQEAFVANLGGGPNKGYVQFNDIDVAEDGKYNLAIYYSCIEFRTLDVTTNGVSSQKVFCYPTGGIYLMQPLNMAVDLKAGRNIIKLDNATGVAPNIEKIVVLGKAAPDVSNERNIVTFGTNSVQIEYDLASGTADYIFNGSKKVTGAYSMVKSDRVITSKEYTQRTYTEEDVNDNFGIGKKVTVVNSAQGLPDMKQIFYLYDDKGYFLMEVKLESDAELSSNLMAPIVAEGTGVADIGTGTDNRMLYMAYDNDMYHDMPVDKSVNREGISYEVSALYDNASRNGLVFGSVTHDFWKTGIAYKGSGNKIDMLSIFGGVISRLDTDDICPHGSQVGKILTSPRIFMGFFEDWRKGMEEFAEANTNIVPAKEWSGVKPIGWNSWGAFHTGMTFDDAMKSSDYLKAKLQDNNYHGENGITYMNLDAWSTNVEVRMDEFIAKIKANNQKLGMYLSPFCYWGDDMEAKVPNIKSDYKWGDLVLKTYDDKYYPKQEGTLYHPLDPTHPGTKELVKYYFDKYKEWGVEYVKLDFMNGASCEGQHYDPNVRTGVQAFNEAMKLINENAKYDDGREMFLQLELSPYFPYQYSHAHLLTSDIHHGSMFTSKYVLSSTTYGWWRGKLVPWIDAGIFTLEETDDVPLSDEELARTRVNSLVVSGSLFLVCVDPDRPDHTMLAEKYLTNKEIMDLARVNGPFLPVEGATGSEPADIFVYEDGNANYIGVFNLDDTDVVKTVYLDRAGLDTGANYIARDLWTGQEQEVKSSFTVNLKKYQSTILKLTKEAPSDNPGNPSNPNNPNDPVPSDNPSNPKDPIPSEDSSIADGSVTVTGSLITVEAEKSENGEVSVEIQVSDLEKSISNALAEGKNQVTVNIDAAKDATGYKVIFPAEFIDEARTPIEIRVETPVGNITIPVEALKDQGQPGEKIEISMIPMDNGKGIRIGVKSGDRNIRLSKSARVEFAYQPPKEALDSEHIVVLRLDEASGEMLPVPSGRYDEKTGMVRFNTNGSYQYFVSYAQKTFDDIKDINWARRMIEVLASKGIIKGTGKGSFSPRSGMKRADFVLLLVRMLELEADTDTNFKDVSRNAYYHDALAIAKKLGLVNGTGNGNFNPEDQISRQDVMVLAAKALEIAGLNLKSRDFSVLDKFADADKIKDYAKEYIAALVKEGIILGDGERLNPDDNISRAEAVAIIYRIYSLIY</sequence>
<feature type="domain" description="CBM6" evidence="5">
    <location>
        <begin position="35"/>
        <end position="164"/>
    </location>
</feature>
<organism evidence="7 8">
    <name type="scientific">Clostridium thermosuccinogenes</name>
    <dbReference type="NCBI Taxonomy" id="84032"/>
    <lineage>
        <taxon>Bacteria</taxon>
        <taxon>Bacillati</taxon>
        <taxon>Bacillota</taxon>
        <taxon>Clostridia</taxon>
        <taxon>Eubacteriales</taxon>
        <taxon>Clostridiaceae</taxon>
        <taxon>Clostridium</taxon>
    </lineage>
</organism>
<dbReference type="InterPro" id="IPR013780">
    <property type="entry name" value="Glyco_hydro_b"/>
</dbReference>
<reference evidence="8" key="1">
    <citation type="submission" date="2017-06" db="EMBL/GenBank/DDBJ databases">
        <title>Investigating the central metabolism of Clostridium thermosuccinogenes.</title>
        <authorList>
            <person name="Koendjbiharie J.G."/>
            <person name="Van Kranenburg R."/>
            <person name="Vriesendorp B."/>
        </authorList>
    </citation>
    <scope>NUCLEOTIDE SEQUENCE [LARGE SCALE GENOMIC DNA]</scope>
    <source>
        <strain evidence="8">DSM 5806</strain>
    </source>
</reference>
<feature type="domain" description="SLH" evidence="6">
    <location>
        <begin position="2232"/>
        <end position="2290"/>
    </location>
</feature>
<feature type="domain" description="CBM6" evidence="5">
    <location>
        <begin position="585"/>
        <end position="712"/>
    </location>
</feature>
<dbReference type="GO" id="GO:0030246">
    <property type="term" value="F:carbohydrate binding"/>
    <property type="evidence" value="ECO:0007669"/>
    <property type="project" value="InterPro"/>
</dbReference>
<dbReference type="Pfam" id="PF00395">
    <property type="entry name" value="SLH"/>
    <property type="match status" value="3"/>
</dbReference>
<evidence type="ECO:0000256" key="4">
    <source>
        <dbReference type="SAM" id="MobiDB-lite"/>
    </source>
</evidence>
<dbReference type="SUPFAM" id="SSF51445">
    <property type="entry name" value="(Trans)glycosidases"/>
    <property type="match status" value="1"/>
</dbReference>
<dbReference type="Proteomes" id="UP000236151">
    <property type="component" value="Unassembled WGS sequence"/>
</dbReference>
<feature type="domain" description="CBM6" evidence="5">
    <location>
        <begin position="717"/>
        <end position="844"/>
    </location>
</feature>
<feature type="domain" description="SLH" evidence="6">
    <location>
        <begin position="2168"/>
        <end position="2231"/>
    </location>
</feature>
<keyword evidence="3" id="KW-0326">Glycosidase</keyword>
<dbReference type="Gene3D" id="3.20.20.70">
    <property type="entry name" value="Aldolase class I"/>
    <property type="match status" value="1"/>
</dbReference>
<comment type="caution">
    <text evidence="7">The sequence shown here is derived from an EMBL/GenBank/DDBJ whole genome shotgun (WGS) entry which is preliminary data.</text>
</comment>
<protein>
    <recommendedName>
        <fullName evidence="9">Carbohydrate-binding protein</fullName>
    </recommendedName>
</protein>
<dbReference type="Gene3D" id="2.60.120.260">
    <property type="entry name" value="Galactose-binding domain-like"/>
    <property type="match status" value="9"/>
</dbReference>
<feature type="region of interest" description="Disordered" evidence="4">
    <location>
        <begin position="1934"/>
        <end position="1975"/>
    </location>
</feature>
<feature type="domain" description="SLH" evidence="6">
    <location>
        <begin position="2295"/>
        <end position="2351"/>
    </location>
</feature>
<dbReference type="InterPro" id="IPR008979">
    <property type="entry name" value="Galactose-bd-like_sf"/>
</dbReference>
<dbReference type="InterPro" id="IPR013785">
    <property type="entry name" value="Aldolase_TIM"/>
</dbReference>
<dbReference type="GO" id="GO:0016798">
    <property type="term" value="F:hydrolase activity, acting on glycosyl bonds"/>
    <property type="evidence" value="ECO:0007669"/>
    <property type="project" value="UniProtKB-KW"/>
</dbReference>
<keyword evidence="8" id="KW-1185">Reference proteome</keyword>
<evidence type="ECO:0000259" key="5">
    <source>
        <dbReference type="PROSITE" id="PS51175"/>
    </source>
</evidence>
<evidence type="ECO:0008006" key="9">
    <source>
        <dbReference type="Google" id="ProtNLM"/>
    </source>
</evidence>
<evidence type="ECO:0000259" key="6">
    <source>
        <dbReference type="PROSITE" id="PS51272"/>
    </source>
</evidence>
<dbReference type="InterPro" id="IPR005084">
    <property type="entry name" value="CBM6"/>
</dbReference>
<dbReference type="KEGG" id="cthd:CDO33_20335"/>
<gene>
    <name evidence="7" type="ORF">CDQ84_11230</name>
</gene>
<keyword evidence="2" id="KW-0378">Hydrolase</keyword>
<dbReference type="PROSITE" id="PS51175">
    <property type="entry name" value="CBM6"/>
    <property type="match status" value="6"/>
</dbReference>